<evidence type="ECO:0000256" key="6">
    <source>
        <dbReference type="ARBA" id="ARBA00022750"/>
    </source>
</evidence>
<evidence type="ECO:0000313" key="16">
    <source>
        <dbReference type="EMBL" id="GEU53874.1"/>
    </source>
</evidence>
<evidence type="ECO:0000256" key="2">
    <source>
        <dbReference type="ARBA" id="ARBA00022670"/>
    </source>
</evidence>
<dbReference type="SUPFAM" id="SSF53098">
    <property type="entry name" value="Ribonuclease H-like"/>
    <property type="match status" value="2"/>
</dbReference>
<dbReference type="GO" id="GO:0008270">
    <property type="term" value="F:zinc ion binding"/>
    <property type="evidence" value="ECO:0007669"/>
    <property type="project" value="UniProtKB-KW"/>
</dbReference>
<dbReference type="InterPro" id="IPR000477">
    <property type="entry name" value="RT_dom"/>
</dbReference>
<dbReference type="Gene3D" id="1.10.340.70">
    <property type="match status" value="1"/>
</dbReference>
<dbReference type="InterPro" id="IPR021109">
    <property type="entry name" value="Peptidase_aspartic_dom_sf"/>
</dbReference>
<dbReference type="EMBL" id="BKCJ010003242">
    <property type="protein sequence ID" value="GEU53874.1"/>
    <property type="molecule type" value="Genomic_DNA"/>
</dbReference>
<keyword evidence="5" id="KW-0540">Nuclease</keyword>
<evidence type="ECO:0000256" key="12">
    <source>
        <dbReference type="SAM" id="MobiDB-lite"/>
    </source>
</evidence>
<dbReference type="Pfam" id="PF17919">
    <property type="entry name" value="RT_RNaseH_2"/>
    <property type="match status" value="1"/>
</dbReference>
<dbReference type="CDD" id="cd09274">
    <property type="entry name" value="RNase_HI_RT_Ty3"/>
    <property type="match status" value="1"/>
</dbReference>
<proteinExistence type="predicted"/>
<dbReference type="SUPFAM" id="SSF57756">
    <property type="entry name" value="Retrovirus zinc finger-like domains"/>
    <property type="match status" value="1"/>
</dbReference>
<feature type="region of interest" description="Disordered" evidence="12">
    <location>
        <begin position="1850"/>
        <end position="1913"/>
    </location>
</feature>
<feature type="compositionally biased region" description="Basic and acidic residues" evidence="12">
    <location>
        <begin position="113"/>
        <end position="123"/>
    </location>
</feature>
<dbReference type="InterPro" id="IPR036875">
    <property type="entry name" value="Znf_CCHC_sf"/>
</dbReference>
<feature type="compositionally biased region" description="Basic and acidic residues" evidence="12">
    <location>
        <begin position="7"/>
        <end position="31"/>
    </location>
</feature>
<keyword evidence="11" id="KW-0862">Zinc</keyword>
<evidence type="ECO:0000256" key="3">
    <source>
        <dbReference type="ARBA" id="ARBA00022679"/>
    </source>
</evidence>
<accession>A0A6L2L132</accession>
<feature type="domain" description="CCHC-type" evidence="13">
    <location>
        <begin position="1227"/>
        <end position="1242"/>
    </location>
</feature>
<dbReference type="PROSITE" id="PS50878">
    <property type="entry name" value="RT_POL"/>
    <property type="match status" value="1"/>
</dbReference>
<keyword evidence="8" id="KW-0378">Hydrolase</keyword>
<dbReference type="GO" id="GO:0015074">
    <property type="term" value="P:DNA integration"/>
    <property type="evidence" value="ECO:0007669"/>
    <property type="project" value="InterPro"/>
</dbReference>
<dbReference type="InterPro" id="IPR041577">
    <property type="entry name" value="RT_RNaseH_2"/>
</dbReference>
<keyword evidence="3" id="KW-0808">Transferase</keyword>
<dbReference type="InterPro" id="IPR041373">
    <property type="entry name" value="RT_RNaseH"/>
</dbReference>
<dbReference type="GO" id="GO:0003677">
    <property type="term" value="F:DNA binding"/>
    <property type="evidence" value="ECO:0007669"/>
    <property type="project" value="UniProtKB-KW"/>
</dbReference>
<gene>
    <name evidence="16" type="ORF">Tci_025852</name>
</gene>
<keyword evidence="11" id="KW-0479">Metal-binding</keyword>
<sequence>MMVQAPKEVEEAQIKEETKVSQDEPPIEEHIPTPSHDPLPIDQTKTNQAAKIEKLKKRVKKLEGKKKKRTHGLKRMYKERIPEIDADEDLSLINETTQDQGRMNKEDMFEVHDLDGDDTRPMEKGIIMQEPSETPSPKPIVSSQQPSQPKDKDKANKTIDWINNFVAMDSELVKDRAVETSKRAGDEIDPESAKKPKLHENVQAKVAGDDTTDLKRCLEIVPEDDDDDVTIEATPLSSKSHTIVDYKIYREGKKSYFKIIRAYGNSQNYLTFGKMFKNFNKKDLEVLRSIVKERFKKTTPMDDTDNLLFQTLRTMYGRKEHFILPIQVSTARVDVSTAKAFSVSGSPPVAFKTELQRLKASIKEWRLGVQKLEEAVFCELRNKIDRLDNKDELAPLCPVKIKSRINSVKLPANIKHQKVKDLKQKAKVRWASEGDENSHFFHGIINGRRNRSRINGMNIHGEWITKPSIIKNHIFNYFSIRFREENYSRPLFSSNLFKHLSIREAQTLDCPFTLNEIKEAVWDYGSSKALDQMDLHLKSSNDNGILLNKILNNAKNLSRIITSFHLASGLKVNFNKSKLFGVSVSDVDLNYLASTIGCLASSFPCTYLGLPVDARMSRCGRFGIGSLRTCNQSMLAKWWWRFLSENQVIWCKVIRFIHRPTGGLYYNSSLKSNSGLWYHIMKLKDDLCKVGINLPSIFKRKLGNGQTTSFWHANWLGGLPLCKSFPRLYRLDSNPYCLVIERSPTLRYNPLNTQIVVVLNAANATAHIYESGSVSHESPPGLSFHWAWRRNLRTAPELDELKNLPIPCVSLEIRVHYCRPIRLESLATWDGGNITWGGRLGVLSIVPVCVYAQERLGVRDGLDDAIFLADNAMVASKHSSENDVKFTMWDNMAENFDKSILVKLEQPVIIAMSSCRATNMEAVFGGVTDWYQSKGSEEPASISSIPVIPVVPNEVPIAPVDPIVAPEVGAVSVISPTVVLDFVDYSYSFDSDPSVDSLPIAPELPLVSLFLCFDDSKVDMILVRLGEAIPFDRPYRTHPNAPRKLLTVRKRVGPFPARRLAWRRVSHRFSYRHYSPGFTSDLSYSSSSLVSSSDISSGSSSDSLSDSSSIHSSESSLNSSFERSLDSSSPFVGPSRLRCRSPTTLVPSSTLVSRSIALTLADLLPRKRFRDSYSYEVSGEEHMDIGTADANTVADLDICKGVRTHTKDGIDLGVERGQIVNQRVVTCCECGRQGHYRNDCPKLKDQNRRNKTRNKNGIGEARGKAYVLVEETLTPSQTSSWLQQLSDKGFIRSSSSPWGAPVLFVKKKYGSFRMCIDCRELNKLIVKNRYPLPRIDDLFDQLQGLSVYSKTDLRSSYHQLRFHYEDIPKMAFRTRYGHYEFQVMPFGLTNAPAVFIDLMNRVCKPYLDKFVIVFIDDILIYSKSKEEHVEHLKLILELLKKEELYAKFSKCEFWLSKIAKPMTKLTQKNMKFDWTEKAEAAFQLLKQKLYSAPILALPEGSENFVVYCNASHKRLGAKELNMRQCRWLELLSDYDCEIRYHPGKANVVADALSQKERIKPLREENYGTEDLGGMIKNLEPRVDGTLCLKNRNKMYDDLKKLYWRPNMKAEIATYVNKCLTCAKVKAECQNPSVCRAYHPQTDGQSERTIQTVKDMLRASVIDFGKARDRKKSYADRRRKPLKLQAEDKVMSKIDDKLNFIEEPIEIMDREVKQLKQSRILIVKVRWNSRRGPEFTWEREDQMKKKMNTTSRENANKSDDRIDKLADQISTLVDIFAKKVAIPAPVKAVEESCVTFGGAHAYYNCPNTDSNQPSVCAATGTYNQAAPQNRASNYMAPPGFAPVQNSQNRINPQLQGPSIPTPKKVVKRETEETTDKEQTNFQGSTAHVQPPVTPIPEPDVPKTLPKPNIPYHSRLNDQKLREKATKMEKFFQIFQDLHFDISFADALLLMLKFASTIKSLLINKDKLFELAKKPLNENCSAMLLKKLPEKLRDHGKFLIPCDFPRMDVCHALADLGASINLMPLSIWKNLSLHELTPTQMTLELADRSITHPKGVIEDVFIKVGKFHFPTDFVVVDFNVDPRVPLILGRSFLRIGRALIDVYGEEITLWVNDEAVTFNLNQTTRYSSTYDDCGNPTLTSEPILFDSSHFLTPFEGSDFILEEIEAYLKDESISLEIDHADCELERDICLIEKLLNNDPFQLSPMDLKQGELEGVDKLPVIIAKDLKVDEKEALLKVLKSHKRAIAWKIIDIKGIDPRFCIHKILMEGDYKPAVQSQRRVNPKIHEVIKKEVIKLLDVGMIYSISDSLWMLERLAGNEFYCFLDGFSGYTQIPINPPDQENTTFTCPYGTFAYRRMPFGLCNAHGTFQSDFANGAVLGQRKTKHFQPIHYASKTMTEAQIHYTTTEKEMTAVVYGFEKFQPYLVLSKSIVYTDHSALKYLLSKQDAKPRYILVAVDYLSKWIEAKALPANDARVVVKFLKSLFARLRTPRAIIRDCVTHFCNDKFAKVMSKYGVTRRLATAYHPQTSGQVEVSNRGLKRILETTVGETRVSWSEKLDDALRAFRTAYKTPIGCTPYKLVYGKSCHLPTELEHKAYWALKHVNFDLKPTGDHRKL</sequence>
<evidence type="ECO:0000256" key="10">
    <source>
        <dbReference type="ARBA" id="ARBA00023125"/>
    </source>
</evidence>
<feature type="compositionally biased region" description="Basic and acidic residues" evidence="12">
    <location>
        <begin position="1866"/>
        <end position="1877"/>
    </location>
</feature>
<evidence type="ECO:0000259" key="14">
    <source>
        <dbReference type="PROSITE" id="PS50878"/>
    </source>
</evidence>
<dbReference type="Pfam" id="PF17921">
    <property type="entry name" value="Integrase_H2C2"/>
    <property type="match status" value="1"/>
</dbReference>
<dbReference type="Gene3D" id="3.30.420.10">
    <property type="entry name" value="Ribonuclease H-like superfamily/Ribonuclease H"/>
    <property type="match status" value="1"/>
</dbReference>
<dbReference type="Pfam" id="PF00078">
    <property type="entry name" value="RVT_1"/>
    <property type="match status" value="1"/>
</dbReference>
<evidence type="ECO:0000256" key="7">
    <source>
        <dbReference type="ARBA" id="ARBA00022759"/>
    </source>
</evidence>
<dbReference type="SUPFAM" id="SSF56672">
    <property type="entry name" value="DNA/RNA polymerases"/>
    <property type="match status" value="2"/>
</dbReference>
<feature type="compositionally biased region" description="Basic residues" evidence="12">
    <location>
        <begin position="58"/>
        <end position="75"/>
    </location>
</feature>
<dbReference type="GO" id="GO:0003964">
    <property type="term" value="F:RNA-directed DNA polymerase activity"/>
    <property type="evidence" value="ECO:0007669"/>
    <property type="project" value="UniProtKB-KW"/>
</dbReference>
<dbReference type="Gene3D" id="3.10.10.10">
    <property type="entry name" value="HIV Type 1 Reverse Transcriptase, subunit A, domain 1"/>
    <property type="match status" value="3"/>
</dbReference>
<keyword evidence="6" id="KW-0064">Aspartyl protease</keyword>
<reference evidence="16" key="1">
    <citation type="journal article" date="2019" name="Sci. Rep.">
        <title>Draft genome of Tanacetum cinerariifolium, the natural source of mosquito coil.</title>
        <authorList>
            <person name="Yamashiro T."/>
            <person name="Shiraishi A."/>
            <person name="Satake H."/>
            <person name="Nakayama K."/>
        </authorList>
    </citation>
    <scope>NUCLEOTIDE SEQUENCE</scope>
</reference>
<comment type="caution">
    <text evidence="16">The sequence shown here is derived from an EMBL/GenBank/DDBJ whole genome shotgun (WGS) entry which is preliminary data.</text>
</comment>
<evidence type="ECO:0000256" key="4">
    <source>
        <dbReference type="ARBA" id="ARBA00022695"/>
    </source>
</evidence>
<dbReference type="InterPro" id="IPR041588">
    <property type="entry name" value="Integrase_H2C2"/>
</dbReference>
<evidence type="ECO:0000256" key="9">
    <source>
        <dbReference type="ARBA" id="ARBA00022918"/>
    </source>
</evidence>
<feature type="region of interest" description="Disordered" evidence="12">
    <location>
        <begin position="113"/>
        <end position="155"/>
    </location>
</feature>
<dbReference type="Gene3D" id="3.30.70.270">
    <property type="match status" value="1"/>
</dbReference>
<dbReference type="EC" id="2.7.7.49" evidence="1"/>
<dbReference type="InterPro" id="IPR012337">
    <property type="entry name" value="RNaseH-like_sf"/>
</dbReference>
<dbReference type="PROSITE" id="PS50994">
    <property type="entry name" value="INTEGRASE"/>
    <property type="match status" value="1"/>
</dbReference>
<dbReference type="Pfam" id="PF17917">
    <property type="entry name" value="RT_RNaseH"/>
    <property type="match status" value="1"/>
</dbReference>
<organism evidence="16">
    <name type="scientific">Tanacetum cinerariifolium</name>
    <name type="common">Dalmatian daisy</name>
    <name type="synonym">Chrysanthemum cinerariifolium</name>
    <dbReference type="NCBI Taxonomy" id="118510"/>
    <lineage>
        <taxon>Eukaryota</taxon>
        <taxon>Viridiplantae</taxon>
        <taxon>Streptophyta</taxon>
        <taxon>Embryophyta</taxon>
        <taxon>Tracheophyta</taxon>
        <taxon>Spermatophyta</taxon>
        <taxon>Magnoliopsida</taxon>
        <taxon>eudicotyledons</taxon>
        <taxon>Gunneridae</taxon>
        <taxon>Pentapetalae</taxon>
        <taxon>asterids</taxon>
        <taxon>campanulids</taxon>
        <taxon>Asterales</taxon>
        <taxon>Asteraceae</taxon>
        <taxon>Asteroideae</taxon>
        <taxon>Anthemideae</taxon>
        <taxon>Anthemidinae</taxon>
        <taxon>Tanacetum</taxon>
    </lineage>
</organism>
<feature type="domain" description="Reverse transcriptase" evidence="14">
    <location>
        <begin position="1286"/>
        <end position="1479"/>
    </location>
</feature>
<evidence type="ECO:0000256" key="1">
    <source>
        <dbReference type="ARBA" id="ARBA00012493"/>
    </source>
</evidence>
<dbReference type="InterPro" id="IPR001878">
    <property type="entry name" value="Znf_CCHC"/>
</dbReference>
<feature type="region of interest" description="Disordered" evidence="12">
    <location>
        <begin position="1"/>
        <end position="42"/>
    </location>
</feature>
<protein>
    <recommendedName>
        <fullName evidence="1">RNA-directed DNA polymerase</fullName>
        <ecNumber evidence="1">2.7.7.49</ecNumber>
    </recommendedName>
</protein>
<evidence type="ECO:0000259" key="15">
    <source>
        <dbReference type="PROSITE" id="PS50994"/>
    </source>
</evidence>
<keyword evidence="11" id="KW-0863">Zinc-finger</keyword>
<dbReference type="CDD" id="cd01647">
    <property type="entry name" value="RT_LTR"/>
    <property type="match status" value="1"/>
</dbReference>
<keyword evidence="9 16" id="KW-0695">RNA-directed DNA polymerase</keyword>
<dbReference type="InterPro" id="IPR001584">
    <property type="entry name" value="Integrase_cat-core"/>
</dbReference>
<dbReference type="Gene3D" id="2.40.70.10">
    <property type="entry name" value="Acid Proteases"/>
    <property type="match status" value="1"/>
</dbReference>
<keyword evidence="7" id="KW-0255">Endonuclease</keyword>
<dbReference type="InterPro" id="IPR036397">
    <property type="entry name" value="RNaseH_sf"/>
</dbReference>
<dbReference type="CDD" id="cd00303">
    <property type="entry name" value="retropepsin_like"/>
    <property type="match status" value="1"/>
</dbReference>
<dbReference type="PROSITE" id="PS50158">
    <property type="entry name" value="ZF_CCHC"/>
    <property type="match status" value="1"/>
</dbReference>
<name>A0A6L2L132_TANCI</name>
<dbReference type="GO" id="GO:0006508">
    <property type="term" value="P:proteolysis"/>
    <property type="evidence" value="ECO:0007669"/>
    <property type="project" value="UniProtKB-KW"/>
</dbReference>
<dbReference type="PANTHER" id="PTHR24559:SF444">
    <property type="entry name" value="REVERSE TRANSCRIPTASE DOMAIN-CONTAINING PROTEIN"/>
    <property type="match status" value="1"/>
</dbReference>
<dbReference type="GO" id="GO:0004190">
    <property type="term" value="F:aspartic-type endopeptidase activity"/>
    <property type="evidence" value="ECO:0007669"/>
    <property type="project" value="UniProtKB-KW"/>
</dbReference>
<evidence type="ECO:0000256" key="11">
    <source>
        <dbReference type="PROSITE-ProRule" id="PRU00047"/>
    </source>
</evidence>
<dbReference type="InterPro" id="IPR043502">
    <property type="entry name" value="DNA/RNA_pol_sf"/>
</dbReference>
<feature type="region of interest" description="Disordered" evidence="12">
    <location>
        <begin position="58"/>
        <end position="80"/>
    </location>
</feature>
<dbReference type="PANTHER" id="PTHR24559">
    <property type="entry name" value="TRANSPOSON TY3-I GAG-POL POLYPROTEIN"/>
    <property type="match status" value="1"/>
</dbReference>
<evidence type="ECO:0000256" key="8">
    <source>
        <dbReference type="ARBA" id="ARBA00022801"/>
    </source>
</evidence>
<feature type="compositionally biased region" description="Polar residues" evidence="12">
    <location>
        <begin position="131"/>
        <end position="148"/>
    </location>
</feature>
<dbReference type="InterPro" id="IPR043128">
    <property type="entry name" value="Rev_trsase/Diguanyl_cyclase"/>
</dbReference>
<dbReference type="InterPro" id="IPR053134">
    <property type="entry name" value="RNA-dir_DNA_polymerase"/>
</dbReference>
<keyword evidence="2" id="KW-0645">Protease</keyword>
<feature type="domain" description="Integrase catalytic" evidence="15">
    <location>
        <begin position="2415"/>
        <end position="2581"/>
    </location>
</feature>
<dbReference type="GO" id="GO:0004519">
    <property type="term" value="F:endonuclease activity"/>
    <property type="evidence" value="ECO:0007669"/>
    <property type="project" value="UniProtKB-KW"/>
</dbReference>
<keyword evidence="10" id="KW-0238">DNA-binding</keyword>
<keyword evidence="4" id="KW-0548">Nucleotidyltransferase</keyword>
<evidence type="ECO:0000256" key="5">
    <source>
        <dbReference type="ARBA" id="ARBA00022722"/>
    </source>
</evidence>
<evidence type="ECO:0000259" key="13">
    <source>
        <dbReference type="PROSITE" id="PS50158"/>
    </source>
</evidence>